<feature type="signal peptide" evidence="3">
    <location>
        <begin position="1"/>
        <end position="26"/>
    </location>
</feature>
<dbReference type="Gene3D" id="3.40.50.2300">
    <property type="match status" value="3"/>
</dbReference>
<evidence type="ECO:0000256" key="3">
    <source>
        <dbReference type="SAM" id="SignalP"/>
    </source>
</evidence>
<gene>
    <name evidence="5" type="ORF">DL240_02980</name>
</gene>
<evidence type="ECO:0000256" key="1">
    <source>
        <dbReference type="ARBA" id="ARBA00010062"/>
    </source>
</evidence>
<comment type="caution">
    <text evidence="5">The sequence shown here is derived from an EMBL/GenBank/DDBJ whole genome shotgun (WGS) entry which is preliminary data.</text>
</comment>
<feature type="chain" id="PRO_5016253891" description="Leucine-binding protein domain-containing protein" evidence="3">
    <location>
        <begin position="27"/>
        <end position="396"/>
    </location>
</feature>
<dbReference type="PANTHER" id="PTHR30483">
    <property type="entry name" value="LEUCINE-SPECIFIC-BINDING PROTEIN"/>
    <property type="match status" value="1"/>
</dbReference>
<sequence>MTFFVKTVLALTLVLALNVRGADAHAEQTSTVVAVLPRSGALAGVGAQLEEVMRWAAVDAEVGLIVVDSEAGPDALSRALGDVLQTEGVVGMIGPLRESRAPVVAAWSARAGIPALLLSGAEGLELRSPWAFRARMSVGEQAAYAARRAYAWWPEAAVGVLAPDSEYGEEAALGFVRAWTGFGGRVEALARYDEGQTQFAPVIETLLGARARLRPGRSIAGRRADRWKSVRVGRRQIVQLDLLLIADFDDAVARQAPFIAREPALQGAQLLGLAGWRGQRLSHAADELSGALFFDTFGGIEEGGAAEAFVLAFEVHFEREPTTVEAEVYDLVRMVGSLPGGARSRERLLSSPGFEGVSGRWRFERDGAPLREPRAMRVIEGGRWVPLRDEELEGRP</sequence>
<keyword evidence="6" id="KW-1185">Reference proteome</keyword>
<dbReference type="RefSeq" id="WP_111728361.1">
    <property type="nucleotide sequence ID" value="NZ_QHKO01000001.1"/>
</dbReference>
<dbReference type="OrthoDB" id="9772589at2"/>
<dbReference type="InterPro" id="IPR028082">
    <property type="entry name" value="Peripla_BP_I"/>
</dbReference>
<evidence type="ECO:0000256" key="2">
    <source>
        <dbReference type="ARBA" id="ARBA00022729"/>
    </source>
</evidence>
<protein>
    <recommendedName>
        <fullName evidence="4">Leucine-binding protein domain-containing protein</fullName>
    </recommendedName>
</protein>
<dbReference type="AlphaFoldDB" id="A0A328CDT4"/>
<reference evidence="5 6" key="1">
    <citation type="submission" date="2018-05" db="EMBL/GenBank/DDBJ databases">
        <title>Lujinxingia marina gen. nov. sp. nov., a new facultative anaerobic member of the class Deltaproteobacteria, and proposal of Lujinxingaceae fam. nov.</title>
        <authorList>
            <person name="Li C.-M."/>
        </authorList>
    </citation>
    <scope>NUCLEOTIDE SEQUENCE [LARGE SCALE GENOMIC DNA]</scope>
    <source>
        <strain evidence="5 6">B210</strain>
    </source>
</reference>
<name>A0A328CDT4_9DELT</name>
<accession>A0A328CDT4</accession>
<comment type="similarity">
    <text evidence="1">Belongs to the leucine-binding protein family.</text>
</comment>
<dbReference type="PANTHER" id="PTHR30483:SF6">
    <property type="entry name" value="PERIPLASMIC BINDING PROTEIN OF ABC TRANSPORTER FOR NATURAL AMINO ACIDS"/>
    <property type="match status" value="1"/>
</dbReference>
<keyword evidence="2 3" id="KW-0732">Signal</keyword>
<dbReference type="InterPro" id="IPR051010">
    <property type="entry name" value="BCAA_transport"/>
</dbReference>
<evidence type="ECO:0000313" key="6">
    <source>
        <dbReference type="Proteomes" id="UP000249169"/>
    </source>
</evidence>
<evidence type="ECO:0000259" key="4">
    <source>
        <dbReference type="Pfam" id="PF13458"/>
    </source>
</evidence>
<feature type="domain" description="Leucine-binding protein" evidence="4">
    <location>
        <begin position="32"/>
        <end position="377"/>
    </location>
</feature>
<dbReference type="InterPro" id="IPR028081">
    <property type="entry name" value="Leu-bd"/>
</dbReference>
<dbReference type="EMBL" id="QHKO01000001">
    <property type="protein sequence ID" value="RAL25189.1"/>
    <property type="molecule type" value="Genomic_DNA"/>
</dbReference>
<proteinExistence type="inferred from homology"/>
<dbReference type="Proteomes" id="UP000249169">
    <property type="component" value="Unassembled WGS sequence"/>
</dbReference>
<evidence type="ECO:0000313" key="5">
    <source>
        <dbReference type="EMBL" id="RAL25189.1"/>
    </source>
</evidence>
<dbReference type="Pfam" id="PF13458">
    <property type="entry name" value="Peripla_BP_6"/>
    <property type="match status" value="1"/>
</dbReference>
<organism evidence="5 6">
    <name type="scientific">Lujinxingia litoralis</name>
    <dbReference type="NCBI Taxonomy" id="2211119"/>
    <lineage>
        <taxon>Bacteria</taxon>
        <taxon>Deltaproteobacteria</taxon>
        <taxon>Bradymonadales</taxon>
        <taxon>Lujinxingiaceae</taxon>
        <taxon>Lujinxingia</taxon>
    </lineage>
</organism>
<dbReference type="SUPFAM" id="SSF53822">
    <property type="entry name" value="Periplasmic binding protein-like I"/>
    <property type="match status" value="1"/>
</dbReference>